<dbReference type="AlphaFoldDB" id="F2AM72"/>
<reference evidence="1 2" key="1">
    <citation type="journal article" date="2013" name="Mar. Genomics">
        <title>Expression of sulfatases in Rhodopirellula baltica and the diversity of sulfatases in the genus Rhodopirellula.</title>
        <authorList>
            <person name="Wegner C.E."/>
            <person name="Richter-Heitmann T."/>
            <person name="Klindworth A."/>
            <person name="Klockow C."/>
            <person name="Richter M."/>
            <person name="Achstetter T."/>
            <person name="Glockner F.O."/>
            <person name="Harder J."/>
        </authorList>
    </citation>
    <scope>NUCLEOTIDE SEQUENCE [LARGE SCALE GENOMIC DNA]</scope>
    <source>
        <strain evidence="1 2">WH47</strain>
    </source>
</reference>
<gene>
    <name evidence="1" type="ORF">RBWH47_02632</name>
</gene>
<dbReference type="EMBL" id="AFAR01000047">
    <property type="protein sequence ID" value="EGF29224.1"/>
    <property type="molecule type" value="Genomic_DNA"/>
</dbReference>
<evidence type="ECO:0000313" key="2">
    <source>
        <dbReference type="Proteomes" id="UP000006222"/>
    </source>
</evidence>
<sequence length="148" mass="16882">MTWSFDGTISWMRSCNTNREFPVLVFRGDVDFSTAGLASLTSVNRYEIVAFSLTDAEYNADDVSMCEKRLNTKLRRNDLRSSWFLRSVNTFDAPAGISFQEYQNIRTPPKLFYADIYAPDGEAEFVREQSLDEFTNGGGRIIDMVRGT</sequence>
<name>F2AM72_RHOBT</name>
<accession>F2AM72</accession>
<dbReference type="Proteomes" id="UP000006222">
    <property type="component" value="Unassembled WGS sequence"/>
</dbReference>
<organism evidence="1 2">
    <name type="scientific">Rhodopirellula baltica WH47</name>
    <dbReference type="NCBI Taxonomy" id="991778"/>
    <lineage>
        <taxon>Bacteria</taxon>
        <taxon>Pseudomonadati</taxon>
        <taxon>Planctomycetota</taxon>
        <taxon>Planctomycetia</taxon>
        <taxon>Pirellulales</taxon>
        <taxon>Pirellulaceae</taxon>
        <taxon>Rhodopirellula</taxon>
    </lineage>
</organism>
<dbReference type="PATRIC" id="fig|991778.3.peg.807"/>
<protein>
    <submittedName>
        <fullName evidence="1">Integron gene cassette protein</fullName>
    </submittedName>
</protein>
<proteinExistence type="predicted"/>
<comment type="caution">
    <text evidence="1">The sequence shown here is derived from an EMBL/GenBank/DDBJ whole genome shotgun (WGS) entry which is preliminary data.</text>
</comment>
<evidence type="ECO:0000313" key="1">
    <source>
        <dbReference type="EMBL" id="EGF29224.1"/>
    </source>
</evidence>